<evidence type="ECO:0000313" key="3">
    <source>
        <dbReference type="Proteomes" id="UP000239007"/>
    </source>
</evidence>
<dbReference type="RefSeq" id="WP_105050886.1">
    <property type="nucleotide sequence ID" value="NZ_BMYG01000005.1"/>
</dbReference>
<feature type="domain" description="Metallo-beta-lactamase" evidence="1">
    <location>
        <begin position="40"/>
        <end position="235"/>
    </location>
</feature>
<dbReference type="InterPro" id="IPR036866">
    <property type="entry name" value="RibonucZ/Hydroxyglut_hydro"/>
</dbReference>
<dbReference type="PANTHER" id="PTHR42663">
    <property type="entry name" value="HYDROLASE C777.06C-RELATED-RELATED"/>
    <property type="match status" value="1"/>
</dbReference>
<evidence type="ECO:0000259" key="1">
    <source>
        <dbReference type="Pfam" id="PF12706"/>
    </source>
</evidence>
<dbReference type="PANTHER" id="PTHR42663:SF4">
    <property type="entry name" value="SLL1036 PROTEIN"/>
    <property type="match status" value="1"/>
</dbReference>
<dbReference type="CDD" id="cd07715">
    <property type="entry name" value="TaR3-like_MBL-fold"/>
    <property type="match status" value="1"/>
</dbReference>
<reference evidence="2 3" key="1">
    <citation type="submission" date="2016-12" db="EMBL/GenBank/DDBJ databases">
        <title>Diversity of luminous bacteria.</title>
        <authorList>
            <person name="Yoshizawa S."/>
            <person name="Kogure K."/>
        </authorList>
    </citation>
    <scope>NUCLEOTIDE SEQUENCE [LARGE SCALE GENOMIC DNA]</scope>
    <source>
        <strain evidence="2 3">SA4-48</strain>
    </source>
</reference>
<accession>A0A2S7URQ4</accession>
<dbReference type="Proteomes" id="UP000239007">
    <property type="component" value="Unassembled WGS sequence"/>
</dbReference>
<dbReference type="InterPro" id="IPR001279">
    <property type="entry name" value="Metallo-B-lactamas"/>
</dbReference>
<dbReference type="EMBL" id="MSCH01000003">
    <property type="protein sequence ID" value="PQJ52425.1"/>
    <property type="molecule type" value="Genomic_DNA"/>
</dbReference>
<evidence type="ECO:0000313" key="2">
    <source>
        <dbReference type="EMBL" id="PQJ52425.1"/>
    </source>
</evidence>
<organism evidence="2 3">
    <name type="scientific">Psychrosphaera saromensis</name>
    <dbReference type="NCBI Taxonomy" id="716813"/>
    <lineage>
        <taxon>Bacteria</taxon>
        <taxon>Pseudomonadati</taxon>
        <taxon>Pseudomonadota</taxon>
        <taxon>Gammaproteobacteria</taxon>
        <taxon>Alteromonadales</taxon>
        <taxon>Pseudoalteromonadaceae</taxon>
        <taxon>Psychrosphaera</taxon>
    </lineage>
</organism>
<gene>
    <name evidence="2" type="ORF">BTO11_01330</name>
</gene>
<comment type="caution">
    <text evidence="2">The sequence shown here is derived from an EMBL/GenBank/DDBJ whole genome shotgun (WGS) entry which is preliminary data.</text>
</comment>
<keyword evidence="3" id="KW-1185">Reference proteome</keyword>
<protein>
    <recommendedName>
        <fullName evidence="1">Metallo-beta-lactamase domain-containing protein</fullName>
    </recommendedName>
</protein>
<dbReference type="Gene3D" id="3.60.15.10">
    <property type="entry name" value="Ribonuclease Z/Hydroxyacylglutathione hydrolase-like"/>
    <property type="match status" value="1"/>
</dbReference>
<name>A0A2S7URQ4_9GAMM</name>
<dbReference type="Pfam" id="PF12706">
    <property type="entry name" value="Lactamase_B_2"/>
    <property type="match status" value="1"/>
</dbReference>
<dbReference type="OrthoDB" id="9803916at2"/>
<proteinExistence type="predicted"/>
<dbReference type="AlphaFoldDB" id="A0A2S7URQ4"/>
<dbReference type="SUPFAM" id="SSF56281">
    <property type="entry name" value="Metallo-hydrolase/oxidoreductase"/>
    <property type="match status" value="1"/>
</dbReference>
<sequence>MKVTFYGVRGSIPTPGPDTARYGGNTPCVVLESDAGQKLILDAGTGLRLASNEFENYNDTIHLLLSHHHWDHVQGFPFFAPIFNKGTNLTIYPGNTTLNHDTAILDQMSKSYFPVKFHQLPSTITIKKTNFSVDDGIEIGDFIIQAMDMNHPDGGSAYRILCDNQILVYATDNELVAPVSHNVHSIMQWTEFCKNADLLIHDAQYLDNEMTQKFGWGHSSVSETLNLAHNANVKMLSLFSHDPSRSDEQIDDLTAKILKTNPSFSFFFAKEGQSLTLRG</sequence>